<dbReference type="Proteomes" id="UP000031036">
    <property type="component" value="Unassembled WGS sequence"/>
</dbReference>
<protein>
    <submittedName>
        <fullName evidence="7">Serine/threonine-protein kinase TNNI3K</fullName>
    </submittedName>
</protein>
<keyword evidence="4" id="KW-0067">ATP-binding</keyword>
<dbReference type="PROSITE" id="PS50297">
    <property type="entry name" value="ANK_REP_REGION"/>
    <property type="match status" value="6"/>
</dbReference>
<sequence length="873" mass="94846">DELKKKISEGYAVVRSRLNDDVKPRFDAWNVVQNACFQGNVKCLEDHLTVAVLDERTDDHQLSLLHLICAGHSEQQSQKVTILLDKCGDDDAKRRALLSNITKNGFSALHIAIYKCEVATAEVLLSNGADPNLAGRSELPPLNLAAMCANVELVERLISAGAALHALDFVNFTALHCATYFAHERVVRLLLRRGADPNYSGGVRDRPLHLASSKGHVGIVSALLEAGADPTLADDEGNTSLHFAAKTGHVGIIDLLLLKIGAGHQELALETNVYGDTPLHAACYAGRLEAAKRLIAVAGSKTLNMENVFSETPLHAACTSGRNLELVAFLLKQPGVDPNYQGQDGHTALHSACYHGHLRFVQFLLDSGADQSLTARAIDYPLSPIGVASGATGPVTSTIAHTMFALSRPESAGSVGDSSMSSTLSLCDDQQQTPVIWAYEKGHDQIVALLKHYANKRPDSDVCSEYSSGDSSYTPLPSPLGKLRSMTKEKAEILQLRASLANSFHLSLADVDFQEAVGSGSFGKVYRGTYRGKTVAIKRYRAVAYGAKSEVDMFCREVSILCKLQHPNVISLVGVCLDDPSQFAIITEFVSNGSLFSLLHEEKRVLEMALRLNIGIDVARGMRYLHELVSRPVIHRDLNSHNILLHENGRAVVADFGESRFVAQHDNDNMTKQPGNLRWMAPEVFTQCGRYDRKADVFSYALCVWEIHAAELPFAHLKPAAAAAEMAYKRARPPLPPHPTVQFPAHVINTITSAWQHDPNSRPDFADILPNIEKFATPISGSEPALSGMGRESSSSSSTSSVSALKSHWERKNVPTATTTSQSQPNVTVVQQSSSRTVHELRQRLDRNGYVSQATRAVNAAISKAQQSSTSGS</sequence>
<dbReference type="PANTHER" id="PTHR24198:SF183">
    <property type="entry name" value="SUPPRESSOR_ENHANCER OF LIN-12"/>
    <property type="match status" value="1"/>
</dbReference>
<dbReference type="PROSITE" id="PS50011">
    <property type="entry name" value="PROTEIN_KINASE_DOM"/>
    <property type="match status" value="1"/>
</dbReference>
<accession>A0A0B2VGG8</accession>
<keyword evidence="7" id="KW-0808">Transferase</keyword>
<dbReference type="PRINTS" id="PR00109">
    <property type="entry name" value="TYRKINASE"/>
</dbReference>
<dbReference type="EMBL" id="JPKZ01001700">
    <property type="protein sequence ID" value="KHN80628.1"/>
    <property type="molecule type" value="Genomic_DNA"/>
</dbReference>
<evidence type="ECO:0000313" key="7">
    <source>
        <dbReference type="EMBL" id="KHN80628.1"/>
    </source>
</evidence>
<keyword evidence="8" id="KW-1185">Reference proteome</keyword>
<reference evidence="7 8" key="1">
    <citation type="submission" date="2014-11" db="EMBL/GenBank/DDBJ databases">
        <title>Genetic blueprint of the zoonotic pathogen Toxocara canis.</title>
        <authorList>
            <person name="Zhu X.-Q."/>
            <person name="Korhonen P.K."/>
            <person name="Cai H."/>
            <person name="Young N.D."/>
            <person name="Nejsum P."/>
            <person name="von Samson-Himmelstjerna G."/>
            <person name="Boag P.R."/>
            <person name="Tan P."/>
            <person name="Li Q."/>
            <person name="Min J."/>
            <person name="Yang Y."/>
            <person name="Wang X."/>
            <person name="Fang X."/>
            <person name="Hall R.S."/>
            <person name="Hofmann A."/>
            <person name="Sternberg P.W."/>
            <person name="Jex A.R."/>
            <person name="Gasser R.B."/>
        </authorList>
    </citation>
    <scope>NUCLEOTIDE SEQUENCE [LARGE SCALE GENOMIC DNA]</scope>
    <source>
        <strain evidence="7">PN_DK_2014</strain>
    </source>
</reference>
<dbReference type="InterPro" id="IPR036770">
    <property type="entry name" value="Ankyrin_rpt-contain_sf"/>
</dbReference>
<evidence type="ECO:0000256" key="2">
    <source>
        <dbReference type="ARBA" id="ARBA00023043"/>
    </source>
</evidence>
<dbReference type="SMART" id="SM00248">
    <property type="entry name" value="ANK"/>
    <property type="match status" value="10"/>
</dbReference>
<feature type="repeat" description="ANK" evidence="3">
    <location>
        <begin position="137"/>
        <end position="169"/>
    </location>
</feature>
<feature type="repeat" description="ANK" evidence="3">
    <location>
        <begin position="274"/>
        <end position="295"/>
    </location>
</feature>
<dbReference type="Gene3D" id="1.10.510.10">
    <property type="entry name" value="Transferase(Phosphotransferase) domain 1"/>
    <property type="match status" value="1"/>
</dbReference>
<dbReference type="Pfam" id="PF07714">
    <property type="entry name" value="PK_Tyr_Ser-Thr"/>
    <property type="match status" value="1"/>
</dbReference>
<dbReference type="Pfam" id="PF13637">
    <property type="entry name" value="Ank_4"/>
    <property type="match status" value="1"/>
</dbReference>
<evidence type="ECO:0000256" key="3">
    <source>
        <dbReference type="PROSITE-ProRule" id="PRU00023"/>
    </source>
</evidence>
<comment type="caution">
    <text evidence="7">The sequence shown here is derived from an EMBL/GenBank/DDBJ whole genome shotgun (WGS) entry which is preliminary data.</text>
</comment>
<name>A0A0B2VGG8_TOXCA</name>
<dbReference type="InterPro" id="IPR000719">
    <property type="entry name" value="Prot_kinase_dom"/>
</dbReference>
<evidence type="ECO:0000259" key="6">
    <source>
        <dbReference type="PROSITE" id="PS50011"/>
    </source>
</evidence>
<dbReference type="Pfam" id="PF12796">
    <property type="entry name" value="Ank_2"/>
    <property type="match status" value="2"/>
</dbReference>
<dbReference type="PANTHER" id="PTHR24198">
    <property type="entry name" value="ANKYRIN REPEAT AND PROTEIN KINASE DOMAIN-CONTAINING PROTEIN"/>
    <property type="match status" value="1"/>
</dbReference>
<dbReference type="AlphaFoldDB" id="A0A0B2VGG8"/>
<evidence type="ECO:0000313" key="8">
    <source>
        <dbReference type="Proteomes" id="UP000031036"/>
    </source>
</evidence>
<proteinExistence type="predicted"/>
<dbReference type="PRINTS" id="PR01415">
    <property type="entry name" value="ANKYRIN"/>
</dbReference>
<dbReference type="InterPro" id="IPR017441">
    <property type="entry name" value="Protein_kinase_ATP_BS"/>
</dbReference>
<evidence type="ECO:0000256" key="4">
    <source>
        <dbReference type="PROSITE-ProRule" id="PRU10141"/>
    </source>
</evidence>
<keyword evidence="1" id="KW-0677">Repeat</keyword>
<keyword evidence="7" id="KW-0418">Kinase</keyword>
<gene>
    <name evidence="7" type="primary">Tnni3k</name>
    <name evidence="7" type="ORF">Tcan_12954</name>
</gene>
<dbReference type="Gene3D" id="3.30.200.20">
    <property type="entry name" value="Phosphorylase Kinase, domain 1"/>
    <property type="match status" value="1"/>
</dbReference>
<feature type="repeat" description="ANK" evidence="3">
    <location>
        <begin position="344"/>
        <end position="376"/>
    </location>
</feature>
<dbReference type="PROSITE" id="PS50088">
    <property type="entry name" value="ANK_REPEAT"/>
    <property type="match status" value="7"/>
</dbReference>
<feature type="repeat" description="ANK" evidence="3">
    <location>
        <begin position="104"/>
        <end position="136"/>
    </location>
</feature>
<dbReference type="GO" id="GO:0005524">
    <property type="term" value="F:ATP binding"/>
    <property type="evidence" value="ECO:0007669"/>
    <property type="project" value="UniProtKB-UniRule"/>
</dbReference>
<keyword evidence="4" id="KW-0547">Nucleotide-binding</keyword>
<dbReference type="Gene3D" id="1.25.40.20">
    <property type="entry name" value="Ankyrin repeat-containing domain"/>
    <property type="match status" value="2"/>
</dbReference>
<dbReference type="OMA" id="EMINQSF"/>
<feature type="compositionally biased region" description="Basic and acidic residues" evidence="5">
    <location>
        <begin position="837"/>
        <end position="847"/>
    </location>
</feature>
<dbReference type="GO" id="GO:0004672">
    <property type="term" value="F:protein kinase activity"/>
    <property type="evidence" value="ECO:0007669"/>
    <property type="project" value="InterPro"/>
</dbReference>
<evidence type="ECO:0000256" key="1">
    <source>
        <dbReference type="ARBA" id="ARBA00022737"/>
    </source>
</evidence>
<dbReference type="InterPro" id="IPR011009">
    <property type="entry name" value="Kinase-like_dom_sf"/>
</dbReference>
<dbReference type="InterPro" id="IPR002110">
    <property type="entry name" value="Ankyrin_rpt"/>
</dbReference>
<evidence type="ECO:0000256" key="5">
    <source>
        <dbReference type="SAM" id="MobiDB-lite"/>
    </source>
</evidence>
<feature type="repeat" description="ANK" evidence="3">
    <location>
        <begin position="203"/>
        <end position="235"/>
    </location>
</feature>
<feature type="compositionally biased region" description="Low complexity" evidence="5">
    <location>
        <begin position="827"/>
        <end position="836"/>
    </location>
</feature>
<feature type="repeat" description="ANK" evidence="3">
    <location>
        <begin position="236"/>
        <end position="257"/>
    </location>
</feature>
<dbReference type="STRING" id="6265.A0A0B2VGG8"/>
<keyword evidence="2 3" id="KW-0040">ANK repeat</keyword>
<dbReference type="Pfam" id="PF00023">
    <property type="entry name" value="Ank"/>
    <property type="match status" value="1"/>
</dbReference>
<dbReference type="PROSITE" id="PS00107">
    <property type="entry name" value="PROTEIN_KINASE_ATP"/>
    <property type="match status" value="1"/>
</dbReference>
<feature type="domain" description="Protein kinase" evidence="6">
    <location>
        <begin position="511"/>
        <end position="776"/>
    </location>
</feature>
<dbReference type="InterPro" id="IPR001245">
    <property type="entry name" value="Ser-Thr/Tyr_kinase_cat_dom"/>
</dbReference>
<feature type="compositionally biased region" description="Polar residues" evidence="5">
    <location>
        <begin position="815"/>
        <end position="826"/>
    </location>
</feature>
<dbReference type="SUPFAM" id="SSF56112">
    <property type="entry name" value="Protein kinase-like (PK-like)"/>
    <property type="match status" value="1"/>
</dbReference>
<organism evidence="7 8">
    <name type="scientific">Toxocara canis</name>
    <name type="common">Canine roundworm</name>
    <dbReference type="NCBI Taxonomy" id="6265"/>
    <lineage>
        <taxon>Eukaryota</taxon>
        <taxon>Metazoa</taxon>
        <taxon>Ecdysozoa</taxon>
        <taxon>Nematoda</taxon>
        <taxon>Chromadorea</taxon>
        <taxon>Rhabditida</taxon>
        <taxon>Spirurina</taxon>
        <taxon>Ascaridomorpha</taxon>
        <taxon>Ascaridoidea</taxon>
        <taxon>Toxocaridae</taxon>
        <taxon>Toxocara</taxon>
    </lineage>
</organism>
<feature type="repeat" description="ANK" evidence="3">
    <location>
        <begin position="170"/>
        <end position="202"/>
    </location>
</feature>
<feature type="binding site" evidence="4">
    <location>
        <position position="538"/>
    </location>
    <ligand>
        <name>ATP</name>
        <dbReference type="ChEBI" id="CHEBI:30616"/>
    </ligand>
</feature>
<feature type="non-terminal residue" evidence="7">
    <location>
        <position position="1"/>
    </location>
</feature>
<dbReference type="OrthoDB" id="339325at2759"/>
<feature type="region of interest" description="Disordered" evidence="5">
    <location>
        <begin position="779"/>
        <end position="849"/>
    </location>
</feature>
<dbReference type="SUPFAM" id="SSF48403">
    <property type="entry name" value="Ankyrin repeat"/>
    <property type="match status" value="1"/>
</dbReference>
<feature type="compositionally biased region" description="Low complexity" evidence="5">
    <location>
        <begin position="793"/>
        <end position="803"/>
    </location>
</feature>